<proteinExistence type="predicted"/>
<name>A0A1Y1MAQ0_PHOPY</name>
<dbReference type="CDD" id="cd23992">
    <property type="entry name" value="PBP_GOBP"/>
    <property type="match status" value="1"/>
</dbReference>
<dbReference type="Pfam" id="PF01395">
    <property type="entry name" value="PBP_GOBP"/>
    <property type="match status" value="1"/>
</dbReference>
<dbReference type="InterPro" id="IPR036728">
    <property type="entry name" value="PBP_GOBP_sf"/>
</dbReference>
<dbReference type="AlphaFoldDB" id="A0A1Y1MAQ0"/>
<accession>A0A1Y1MAQ0</accession>
<evidence type="ECO:0000313" key="1">
    <source>
        <dbReference type="EMBL" id="JAV82919.1"/>
    </source>
</evidence>
<dbReference type="SUPFAM" id="SSF47565">
    <property type="entry name" value="Insect pheromone/odorant-binding proteins"/>
    <property type="match status" value="1"/>
</dbReference>
<protein>
    <submittedName>
        <fullName evidence="1">Uncharacterized protein</fullName>
    </submittedName>
</protein>
<dbReference type="Gene3D" id="1.10.238.20">
    <property type="entry name" value="Pheromone/general odorant binding protein domain"/>
    <property type="match status" value="1"/>
</dbReference>
<reference evidence="1" key="1">
    <citation type="journal article" date="2016" name="Sci. Rep.">
        <title>Molecular characterization of firefly nuptial gifts: a multi-omics approach sheds light on postcopulatory sexual selection.</title>
        <authorList>
            <person name="Al-Wathiqui N."/>
            <person name="Fallon T.R."/>
            <person name="South A."/>
            <person name="Weng J.K."/>
            <person name="Lewis S.M."/>
        </authorList>
    </citation>
    <scope>NUCLEOTIDE SEQUENCE</scope>
</reference>
<dbReference type="EMBL" id="GEZM01036172">
    <property type="protein sequence ID" value="JAV82919.1"/>
    <property type="molecule type" value="Transcribed_RNA"/>
</dbReference>
<dbReference type="GO" id="GO:0005549">
    <property type="term" value="F:odorant binding"/>
    <property type="evidence" value="ECO:0007669"/>
    <property type="project" value="InterPro"/>
</dbReference>
<organism evidence="1">
    <name type="scientific">Photinus pyralis</name>
    <name type="common">Common eastern firefly</name>
    <name type="synonym">Lampyris pyralis</name>
    <dbReference type="NCBI Taxonomy" id="7054"/>
    <lineage>
        <taxon>Eukaryota</taxon>
        <taxon>Metazoa</taxon>
        <taxon>Ecdysozoa</taxon>
        <taxon>Arthropoda</taxon>
        <taxon>Hexapoda</taxon>
        <taxon>Insecta</taxon>
        <taxon>Pterygota</taxon>
        <taxon>Neoptera</taxon>
        <taxon>Endopterygota</taxon>
        <taxon>Coleoptera</taxon>
        <taxon>Polyphaga</taxon>
        <taxon>Elateriformia</taxon>
        <taxon>Elateroidea</taxon>
        <taxon>Lampyridae</taxon>
        <taxon>Lampyrinae</taxon>
        <taxon>Photinus</taxon>
    </lineage>
</organism>
<dbReference type="InterPro" id="IPR006170">
    <property type="entry name" value="PBP/GOBP"/>
</dbReference>
<sequence>MMAPNNEYCVQESGINPNRVRDIFEKMDMSIDRLDCFARCHYQRLGFVDFEEKFYPKVMASTIHRLSEGIAEHCIHKFKQEKNFCQRVLLIVKCNLNLIAKQY</sequence>